<dbReference type="SUPFAM" id="SSF50985">
    <property type="entry name" value="RCC1/BLIP-II"/>
    <property type="match status" value="1"/>
</dbReference>
<feature type="domain" description="Fibronectin type-III" evidence="3">
    <location>
        <begin position="58"/>
        <end position="150"/>
    </location>
</feature>
<accession>A0ABT9P5X8</accession>
<dbReference type="InterPro" id="IPR000408">
    <property type="entry name" value="Reg_chr_condens"/>
</dbReference>
<dbReference type="PANTHER" id="PTHR45982">
    <property type="entry name" value="REGULATOR OF CHROMOSOME CONDENSATION"/>
    <property type="match status" value="1"/>
</dbReference>
<keyword evidence="1" id="KW-0378">Hydrolase</keyword>
<dbReference type="PROSITE" id="PS50853">
    <property type="entry name" value="FN3"/>
    <property type="match status" value="3"/>
</dbReference>
<keyword evidence="5" id="KW-1185">Reference proteome</keyword>
<dbReference type="Pfam" id="PF00041">
    <property type="entry name" value="fn3"/>
    <property type="match status" value="3"/>
</dbReference>
<dbReference type="InterPro" id="IPR051553">
    <property type="entry name" value="Ran_GTPase-activating"/>
</dbReference>
<proteinExistence type="predicted"/>
<reference evidence="4 5" key="1">
    <citation type="submission" date="2023-07" db="EMBL/GenBank/DDBJ databases">
        <title>Sequencing the genomes of 1000 actinobacteria strains.</title>
        <authorList>
            <person name="Klenk H.-P."/>
        </authorList>
    </citation>
    <scope>NUCLEOTIDE SEQUENCE [LARGE SCALE GENOMIC DNA]</scope>
    <source>
        <strain evidence="4 5">DSM 44388</strain>
    </source>
</reference>
<dbReference type="InterPro" id="IPR036116">
    <property type="entry name" value="FN3_sf"/>
</dbReference>
<dbReference type="InterPro" id="IPR003961">
    <property type="entry name" value="FN3_dom"/>
</dbReference>
<feature type="domain" description="Fibronectin type-III" evidence="3">
    <location>
        <begin position="243"/>
        <end position="332"/>
    </location>
</feature>
<dbReference type="Proteomes" id="UP001235712">
    <property type="component" value="Unassembled WGS sequence"/>
</dbReference>
<feature type="domain" description="Fibronectin type-III" evidence="3">
    <location>
        <begin position="151"/>
        <end position="242"/>
    </location>
</feature>
<dbReference type="EMBL" id="JAUSQZ010000001">
    <property type="protein sequence ID" value="MDP9828097.1"/>
    <property type="molecule type" value="Genomic_DNA"/>
</dbReference>
<comment type="caution">
    <text evidence="4">The sequence shown here is derived from an EMBL/GenBank/DDBJ whole genome shotgun (WGS) entry which is preliminary data.</text>
</comment>
<keyword evidence="2" id="KW-0624">Polysaccharide degradation</keyword>
<evidence type="ECO:0000259" key="3">
    <source>
        <dbReference type="PROSITE" id="PS50853"/>
    </source>
</evidence>
<dbReference type="Gene3D" id="2.130.10.30">
    <property type="entry name" value="Regulator of chromosome condensation 1/beta-lactamase-inhibitor protein II"/>
    <property type="match status" value="2"/>
</dbReference>
<dbReference type="PRINTS" id="PR00633">
    <property type="entry name" value="RCCNDNSATION"/>
</dbReference>
<dbReference type="SUPFAM" id="SSF49265">
    <property type="entry name" value="Fibronectin type III"/>
    <property type="match status" value="2"/>
</dbReference>
<dbReference type="InterPro" id="IPR013783">
    <property type="entry name" value="Ig-like_fold"/>
</dbReference>
<dbReference type="PROSITE" id="PS50012">
    <property type="entry name" value="RCC1_3"/>
    <property type="match status" value="6"/>
</dbReference>
<evidence type="ECO:0000313" key="4">
    <source>
        <dbReference type="EMBL" id="MDP9828097.1"/>
    </source>
</evidence>
<keyword evidence="2" id="KW-0119">Carbohydrate metabolism</keyword>
<evidence type="ECO:0000256" key="1">
    <source>
        <dbReference type="ARBA" id="ARBA00023295"/>
    </source>
</evidence>
<evidence type="ECO:0000313" key="5">
    <source>
        <dbReference type="Proteomes" id="UP001235712"/>
    </source>
</evidence>
<dbReference type="CDD" id="cd00063">
    <property type="entry name" value="FN3"/>
    <property type="match status" value="3"/>
</dbReference>
<name>A0ABT9P5X8_9ACTN</name>
<sequence length="734" mass="72706">MAFVTKTTQKAASTSSTYKSSGFLSDLFEAIKQAAEAAAQRAAEQAAAQAAAAQAAKLPAQVTGVDAVAGDAKLDLTWDVPSSKKAVTSYTLTYAASGQSARSKTVTGTRNSLTGLVNGTSYSVTVSATSSAGTGPASKTLTATPLTLASAPSGVSVDPGDGSFTASWKAPRQTGGAPVDGYVVTATPETGADVVRKLEGTDTTVTGLTNGKPYRVRVAAVTAAGTGAATDPVTATPLTVAQAPDDLAVDGGDGEFTAHWNAPAQTGGAPVTGYLLTYVTASGQEIVQRVADTQATVGGLTNGTAYQVSVAAITAAGTGVSSLVASVLPKPTVVPTPEPAEPAVPATSRSLVSAGWNGSGQLLTGATDTVAHPGLTGMLEKDNPLAPRTISDLSVGEYATCAVSEGTAYCWGTNPDGQLGNGSTASALSPTAVGGLLTGKTVTDVSAGVRQTCAVADGSAYCWGANSTGQLGNGTTTASTTPVRVAGLLDGKTVSSVSTQLGHTCALAEGKVYCWGDNKWGQLGNGSTTLSTLPVAVTTTGVLKDKTVTDLSTGYLHNCVIASGAAYCWGYNAYGGLGNFSTDTSSVPVAVNTTGVLKGRTVTGIDSRSYSSCAVADGAAYCWGYNGYGPLGTASTGNSAFPVAVDATGALKGKVITQVTTGYVASSPYSATGCALATDGTVACWGTTNTYGNLGNGTAAGSATPVAVPTGSELAGRTVTAISTNGRTTSLLTR</sequence>
<organism evidence="4 5">
    <name type="scientific">Kineosporia succinea</name>
    <dbReference type="NCBI Taxonomy" id="84632"/>
    <lineage>
        <taxon>Bacteria</taxon>
        <taxon>Bacillati</taxon>
        <taxon>Actinomycetota</taxon>
        <taxon>Actinomycetes</taxon>
        <taxon>Kineosporiales</taxon>
        <taxon>Kineosporiaceae</taxon>
        <taxon>Kineosporia</taxon>
    </lineage>
</organism>
<protein>
    <submittedName>
        <fullName evidence="4">Alpha-tubulin suppressor-like RCC1 family protein</fullName>
    </submittedName>
</protein>
<keyword evidence="1" id="KW-0326">Glycosidase</keyword>
<dbReference type="PRINTS" id="PR00014">
    <property type="entry name" value="FNTYPEIII"/>
</dbReference>
<dbReference type="Gene3D" id="2.60.40.10">
    <property type="entry name" value="Immunoglobulins"/>
    <property type="match status" value="3"/>
</dbReference>
<gene>
    <name evidence="4" type="ORF">J2S57_003846</name>
</gene>
<dbReference type="RefSeq" id="WP_307244936.1">
    <property type="nucleotide sequence ID" value="NZ_JAUSQZ010000001.1"/>
</dbReference>
<dbReference type="InterPro" id="IPR009091">
    <property type="entry name" value="RCC1/BLIP-II"/>
</dbReference>
<dbReference type="PANTHER" id="PTHR45982:SF1">
    <property type="entry name" value="REGULATOR OF CHROMOSOME CONDENSATION"/>
    <property type="match status" value="1"/>
</dbReference>
<evidence type="ECO:0000256" key="2">
    <source>
        <dbReference type="ARBA" id="ARBA00023326"/>
    </source>
</evidence>
<dbReference type="Pfam" id="PF00415">
    <property type="entry name" value="RCC1"/>
    <property type="match status" value="4"/>
</dbReference>
<dbReference type="SMART" id="SM00060">
    <property type="entry name" value="FN3"/>
    <property type="match status" value="3"/>
</dbReference>